<keyword evidence="10" id="KW-0813">Transport</keyword>
<evidence type="ECO:0000256" key="2">
    <source>
        <dbReference type="ARBA" id="ARBA00022475"/>
    </source>
</evidence>
<evidence type="ECO:0000256" key="5">
    <source>
        <dbReference type="ARBA" id="ARBA00023136"/>
    </source>
</evidence>
<dbReference type="GO" id="GO:0140114">
    <property type="term" value="P:cellular detoxification of fluoride"/>
    <property type="evidence" value="ECO:0007669"/>
    <property type="project" value="UniProtKB-UniRule"/>
</dbReference>
<dbReference type="EMBL" id="BJOV01000003">
    <property type="protein sequence ID" value="GEE01413.1"/>
    <property type="molecule type" value="Genomic_DNA"/>
</dbReference>
<comment type="caution">
    <text evidence="10">Lacks conserved residue(s) required for the propagation of feature annotation.</text>
</comment>
<comment type="catalytic activity">
    <reaction evidence="8">
        <text>fluoride(in) = fluoride(out)</text>
        <dbReference type="Rhea" id="RHEA:76159"/>
        <dbReference type="ChEBI" id="CHEBI:17051"/>
    </reaction>
    <physiologicalReaction direction="left-to-right" evidence="8">
        <dbReference type="Rhea" id="RHEA:76160"/>
    </physiologicalReaction>
</comment>
<keyword evidence="6 10" id="KW-0407">Ion channel</keyword>
<keyword evidence="10" id="KW-0479">Metal-binding</keyword>
<dbReference type="AlphaFoldDB" id="A0A7I9V8J7"/>
<sequence length="118" mass="12009">MIPILTFLAGAVGAVLRFVVDDACRRRWPAAFPGPTFGINVTGSLAMGVLAGLVMFHGTPHAWQTVVGTGLLGGYTTFSTSVLETVRAGGRRGLVYAALTLIGSVGACAAGLAVAYAL</sequence>
<dbReference type="GO" id="GO:0062054">
    <property type="term" value="F:fluoride channel activity"/>
    <property type="evidence" value="ECO:0007669"/>
    <property type="project" value="UniProtKB-UniRule"/>
</dbReference>
<evidence type="ECO:0000256" key="7">
    <source>
        <dbReference type="ARBA" id="ARBA00035120"/>
    </source>
</evidence>
<evidence type="ECO:0000313" key="12">
    <source>
        <dbReference type="Proteomes" id="UP000444960"/>
    </source>
</evidence>
<feature type="transmembrane region" description="Helical" evidence="10">
    <location>
        <begin position="94"/>
        <end position="117"/>
    </location>
</feature>
<evidence type="ECO:0000256" key="6">
    <source>
        <dbReference type="ARBA" id="ARBA00023303"/>
    </source>
</evidence>
<keyword evidence="4 10" id="KW-1133">Transmembrane helix</keyword>
<comment type="activity regulation">
    <text evidence="10">Na(+) is not transported, but it plays an essential structural role and its presence is essential for fluoride channel function.</text>
</comment>
<feature type="binding site" evidence="10">
    <location>
        <position position="76"/>
    </location>
    <ligand>
        <name>Na(+)</name>
        <dbReference type="ChEBI" id="CHEBI:29101"/>
        <note>structural</note>
    </ligand>
</feature>
<dbReference type="PANTHER" id="PTHR28259">
    <property type="entry name" value="FLUORIDE EXPORT PROTEIN 1-RELATED"/>
    <property type="match status" value="1"/>
</dbReference>
<proteinExistence type="inferred from homology"/>
<name>A0A7I9V8J7_9ACTN</name>
<organism evidence="11 12">
    <name type="scientific">Gordonia spumicola</name>
    <dbReference type="NCBI Taxonomy" id="589161"/>
    <lineage>
        <taxon>Bacteria</taxon>
        <taxon>Bacillati</taxon>
        <taxon>Actinomycetota</taxon>
        <taxon>Actinomycetes</taxon>
        <taxon>Mycobacteriales</taxon>
        <taxon>Gordoniaceae</taxon>
        <taxon>Gordonia</taxon>
    </lineage>
</organism>
<dbReference type="RefSeq" id="WP_161895212.1">
    <property type="nucleotide sequence ID" value="NZ_BJOV01000003.1"/>
</dbReference>
<keyword evidence="5 10" id="KW-0472">Membrane</keyword>
<evidence type="ECO:0000256" key="10">
    <source>
        <dbReference type="HAMAP-Rule" id="MF_00454"/>
    </source>
</evidence>
<keyword evidence="10" id="KW-0915">Sodium</keyword>
<evidence type="ECO:0000256" key="8">
    <source>
        <dbReference type="ARBA" id="ARBA00035585"/>
    </source>
</evidence>
<evidence type="ECO:0000256" key="3">
    <source>
        <dbReference type="ARBA" id="ARBA00022692"/>
    </source>
</evidence>
<keyword evidence="10" id="KW-0406">Ion transport</keyword>
<comment type="subcellular location">
    <subcellularLocation>
        <location evidence="1 10">Cell membrane</location>
        <topology evidence="1 10">Multi-pass membrane protein</topology>
    </subcellularLocation>
</comment>
<evidence type="ECO:0000256" key="4">
    <source>
        <dbReference type="ARBA" id="ARBA00022989"/>
    </source>
</evidence>
<reference evidence="12" key="1">
    <citation type="submission" date="2019-06" db="EMBL/GenBank/DDBJ databases">
        <title>Gordonia isolated from sludge of a wastewater treatment plant.</title>
        <authorList>
            <person name="Tamura T."/>
            <person name="Aoyama K."/>
            <person name="Kang Y."/>
            <person name="Saito S."/>
            <person name="Akiyama N."/>
            <person name="Yazawa K."/>
            <person name="Gonoi T."/>
            <person name="Mikami Y."/>
        </authorList>
    </citation>
    <scope>NUCLEOTIDE SEQUENCE [LARGE SCALE GENOMIC DNA]</scope>
    <source>
        <strain evidence="12">NBRC 107696</strain>
    </source>
</reference>
<dbReference type="Pfam" id="PF02537">
    <property type="entry name" value="CRCB"/>
    <property type="match status" value="1"/>
</dbReference>
<protein>
    <recommendedName>
        <fullName evidence="10">Fluoride-specific ion channel FluC</fullName>
    </recommendedName>
</protein>
<dbReference type="Proteomes" id="UP000444960">
    <property type="component" value="Unassembled WGS sequence"/>
</dbReference>
<evidence type="ECO:0000256" key="9">
    <source>
        <dbReference type="ARBA" id="ARBA00049940"/>
    </source>
</evidence>
<feature type="binding site" evidence="10">
    <location>
        <position position="73"/>
    </location>
    <ligand>
        <name>Na(+)</name>
        <dbReference type="ChEBI" id="CHEBI:29101"/>
        <note>structural</note>
    </ligand>
</feature>
<dbReference type="InterPro" id="IPR003691">
    <property type="entry name" value="FluC"/>
</dbReference>
<evidence type="ECO:0000256" key="1">
    <source>
        <dbReference type="ARBA" id="ARBA00004651"/>
    </source>
</evidence>
<dbReference type="OrthoDB" id="5148600at2"/>
<dbReference type="HAMAP" id="MF_00454">
    <property type="entry name" value="FluC"/>
    <property type="match status" value="1"/>
</dbReference>
<dbReference type="GO" id="GO:0005886">
    <property type="term" value="C:plasma membrane"/>
    <property type="evidence" value="ECO:0007669"/>
    <property type="project" value="UniProtKB-SubCell"/>
</dbReference>
<comment type="function">
    <text evidence="9 10">Fluoride-specific ion channel. Important for reducing fluoride concentration in the cell, thus reducing its toxicity.</text>
</comment>
<feature type="transmembrane region" description="Helical" evidence="10">
    <location>
        <begin position="37"/>
        <end position="56"/>
    </location>
</feature>
<dbReference type="PANTHER" id="PTHR28259:SF1">
    <property type="entry name" value="FLUORIDE EXPORT PROTEIN 1-RELATED"/>
    <property type="match status" value="1"/>
</dbReference>
<comment type="similarity">
    <text evidence="7 10">Belongs to the fluoride channel Fluc/FEX (TC 1.A.43) family.</text>
</comment>
<keyword evidence="2 10" id="KW-1003">Cell membrane</keyword>
<comment type="caution">
    <text evidence="11">The sequence shown here is derived from an EMBL/GenBank/DDBJ whole genome shotgun (WGS) entry which is preliminary data.</text>
</comment>
<evidence type="ECO:0000313" key="11">
    <source>
        <dbReference type="EMBL" id="GEE01413.1"/>
    </source>
</evidence>
<keyword evidence="3 10" id="KW-0812">Transmembrane</keyword>
<accession>A0A7I9V8J7</accession>
<gene>
    <name evidence="10" type="primary">fluC</name>
    <name evidence="10" type="synonym">crcB</name>
    <name evidence="11" type="ORF">nbrc107696_18590</name>
</gene>
<keyword evidence="12" id="KW-1185">Reference proteome</keyword>
<dbReference type="GO" id="GO:0046872">
    <property type="term" value="F:metal ion binding"/>
    <property type="evidence" value="ECO:0007669"/>
    <property type="project" value="UniProtKB-KW"/>
</dbReference>